<proteinExistence type="predicted"/>
<dbReference type="RefSeq" id="WP_179792303.1">
    <property type="nucleotide sequence ID" value="NZ_BAABHP010000030.1"/>
</dbReference>
<feature type="domain" description="Helix-turn-helix" evidence="1">
    <location>
        <begin position="10"/>
        <end position="56"/>
    </location>
</feature>
<accession>A0A7Y9J3S1</accession>
<name>A0A7Y9J3S1_9PSEU</name>
<sequence>MNPRLAKLWTVQDLAEFLGVPPKTIYAWRSQGYGPKGKKVGRYVRFDPADVEAWFDGLSDEVA</sequence>
<evidence type="ECO:0000259" key="1">
    <source>
        <dbReference type="Pfam" id="PF12728"/>
    </source>
</evidence>
<dbReference type="Pfam" id="PF12728">
    <property type="entry name" value="HTH_17"/>
    <property type="match status" value="1"/>
</dbReference>
<dbReference type="InterPro" id="IPR009061">
    <property type="entry name" value="DNA-bd_dom_put_sf"/>
</dbReference>
<dbReference type="Proteomes" id="UP000535890">
    <property type="component" value="Unassembled WGS sequence"/>
</dbReference>
<reference evidence="2 3" key="1">
    <citation type="submission" date="2020-07" db="EMBL/GenBank/DDBJ databases">
        <title>Sequencing the genomes of 1000 actinobacteria strains.</title>
        <authorList>
            <person name="Klenk H.-P."/>
        </authorList>
    </citation>
    <scope>NUCLEOTIDE SEQUENCE [LARGE SCALE GENOMIC DNA]</scope>
    <source>
        <strain evidence="2 3">DSM 45772</strain>
    </source>
</reference>
<dbReference type="SUPFAM" id="SSF46955">
    <property type="entry name" value="Putative DNA-binding domain"/>
    <property type="match status" value="1"/>
</dbReference>
<evidence type="ECO:0000313" key="2">
    <source>
        <dbReference type="EMBL" id="NYD34343.1"/>
    </source>
</evidence>
<dbReference type="AlphaFoldDB" id="A0A7Y9J3S1"/>
<keyword evidence="3" id="KW-1185">Reference proteome</keyword>
<protein>
    <submittedName>
        <fullName evidence="2">Excisionase family DNA binding protein</fullName>
    </submittedName>
</protein>
<dbReference type="Gene3D" id="1.10.10.10">
    <property type="entry name" value="Winged helix-like DNA-binding domain superfamily/Winged helix DNA-binding domain"/>
    <property type="match status" value="1"/>
</dbReference>
<dbReference type="InterPro" id="IPR036388">
    <property type="entry name" value="WH-like_DNA-bd_sf"/>
</dbReference>
<comment type="caution">
    <text evidence="2">The sequence shown here is derived from an EMBL/GenBank/DDBJ whole genome shotgun (WGS) entry which is preliminary data.</text>
</comment>
<dbReference type="InterPro" id="IPR041657">
    <property type="entry name" value="HTH_17"/>
</dbReference>
<evidence type="ECO:0000313" key="3">
    <source>
        <dbReference type="Proteomes" id="UP000535890"/>
    </source>
</evidence>
<organism evidence="2 3">
    <name type="scientific">Actinomycetospora corticicola</name>
    <dbReference type="NCBI Taxonomy" id="663602"/>
    <lineage>
        <taxon>Bacteria</taxon>
        <taxon>Bacillati</taxon>
        <taxon>Actinomycetota</taxon>
        <taxon>Actinomycetes</taxon>
        <taxon>Pseudonocardiales</taxon>
        <taxon>Pseudonocardiaceae</taxon>
        <taxon>Actinomycetospora</taxon>
    </lineage>
</organism>
<gene>
    <name evidence="2" type="ORF">BJ983_000445</name>
</gene>
<dbReference type="EMBL" id="JACCBN010000001">
    <property type="protein sequence ID" value="NYD34343.1"/>
    <property type="molecule type" value="Genomic_DNA"/>
</dbReference>